<keyword evidence="2" id="KW-0472">Membrane</keyword>
<sequence>MTTLGVILTVVLLVVIGIAGTAWMVQLINAGDASANHGDDHDHGHSHGHGHHA</sequence>
<dbReference type="AlphaFoldDB" id="A0A841HWK3"/>
<organism evidence="3 4">
    <name type="scientific">Deinobacterium chartae</name>
    <dbReference type="NCBI Taxonomy" id="521158"/>
    <lineage>
        <taxon>Bacteria</taxon>
        <taxon>Thermotogati</taxon>
        <taxon>Deinococcota</taxon>
        <taxon>Deinococci</taxon>
        <taxon>Deinococcales</taxon>
        <taxon>Deinococcaceae</taxon>
        <taxon>Deinobacterium</taxon>
    </lineage>
</organism>
<accession>A0A841HWK3</accession>
<gene>
    <name evidence="3" type="ORF">HNR42_001184</name>
</gene>
<keyword evidence="2" id="KW-0812">Transmembrane</keyword>
<evidence type="ECO:0000313" key="4">
    <source>
        <dbReference type="Proteomes" id="UP000569951"/>
    </source>
</evidence>
<dbReference type="EMBL" id="JACHHG010000003">
    <property type="protein sequence ID" value="MBB6097767.1"/>
    <property type="molecule type" value="Genomic_DNA"/>
</dbReference>
<evidence type="ECO:0000256" key="2">
    <source>
        <dbReference type="SAM" id="Phobius"/>
    </source>
</evidence>
<evidence type="ECO:0000313" key="3">
    <source>
        <dbReference type="EMBL" id="MBB6097767.1"/>
    </source>
</evidence>
<feature type="transmembrane region" description="Helical" evidence="2">
    <location>
        <begin position="6"/>
        <end position="25"/>
    </location>
</feature>
<reference evidence="3 4" key="1">
    <citation type="submission" date="2020-08" db="EMBL/GenBank/DDBJ databases">
        <title>Genomic Encyclopedia of Type Strains, Phase IV (KMG-IV): sequencing the most valuable type-strain genomes for metagenomic binning, comparative biology and taxonomic classification.</title>
        <authorList>
            <person name="Goeker M."/>
        </authorList>
    </citation>
    <scope>NUCLEOTIDE SEQUENCE [LARGE SCALE GENOMIC DNA]</scope>
    <source>
        <strain evidence="3 4">DSM 21458</strain>
    </source>
</reference>
<proteinExistence type="predicted"/>
<feature type="region of interest" description="Disordered" evidence="1">
    <location>
        <begin position="34"/>
        <end position="53"/>
    </location>
</feature>
<dbReference type="Proteomes" id="UP000569951">
    <property type="component" value="Unassembled WGS sequence"/>
</dbReference>
<dbReference type="RefSeq" id="WP_183985505.1">
    <property type="nucleotide sequence ID" value="NZ_JACHHG010000003.1"/>
</dbReference>
<evidence type="ECO:0000256" key="1">
    <source>
        <dbReference type="SAM" id="MobiDB-lite"/>
    </source>
</evidence>
<protein>
    <submittedName>
        <fullName evidence="3">Uncharacterized protein</fullName>
    </submittedName>
</protein>
<name>A0A841HWK3_9DEIO</name>
<keyword evidence="4" id="KW-1185">Reference proteome</keyword>
<keyword evidence="2" id="KW-1133">Transmembrane helix</keyword>
<comment type="caution">
    <text evidence="3">The sequence shown here is derived from an EMBL/GenBank/DDBJ whole genome shotgun (WGS) entry which is preliminary data.</text>
</comment>